<dbReference type="AlphaFoldDB" id="A0A8J4XZA2"/>
<comment type="caution">
    <text evidence="12">The sequence shown here is derived from an EMBL/GenBank/DDBJ whole genome shotgun (WGS) entry which is preliminary data.</text>
</comment>
<evidence type="ECO:0000313" key="13">
    <source>
        <dbReference type="Proteomes" id="UP000770661"/>
    </source>
</evidence>
<dbReference type="PANTHER" id="PTHR14196">
    <property type="entry name" value="ODD-SKIPPED - RELATED"/>
    <property type="match status" value="1"/>
</dbReference>
<dbReference type="GO" id="GO:0000981">
    <property type="term" value="F:DNA-binding transcription factor activity, RNA polymerase II-specific"/>
    <property type="evidence" value="ECO:0007669"/>
    <property type="project" value="TreeGrafter"/>
</dbReference>
<feature type="domain" description="C2H2-type" evidence="11">
    <location>
        <begin position="21"/>
        <end position="48"/>
    </location>
</feature>
<dbReference type="Gene3D" id="3.30.160.60">
    <property type="entry name" value="Classic Zinc Finger"/>
    <property type="match status" value="2"/>
</dbReference>
<dbReference type="InterPro" id="IPR050717">
    <property type="entry name" value="C2H2-ZF_Transcription_Reg"/>
</dbReference>
<dbReference type="Proteomes" id="UP000770661">
    <property type="component" value="Unassembled WGS sequence"/>
</dbReference>
<organism evidence="12 13">
    <name type="scientific">Chionoecetes opilio</name>
    <name type="common">Atlantic snow crab</name>
    <name type="synonym">Cancer opilio</name>
    <dbReference type="NCBI Taxonomy" id="41210"/>
    <lineage>
        <taxon>Eukaryota</taxon>
        <taxon>Metazoa</taxon>
        <taxon>Ecdysozoa</taxon>
        <taxon>Arthropoda</taxon>
        <taxon>Crustacea</taxon>
        <taxon>Multicrustacea</taxon>
        <taxon>Malacostraca</taxon>
        <taxon>Eumalacostraca</taxon>
        <taxon>Eucarida</taxon>
        <taxon>Decapoda</taxon>
        <taxon>Pleocyemata</taxon>
        <taxon>Brachyura</taxon>
        <taxon>Eubrachyura</taxon>
        <taxon>Majoidea</taxon>
        <taxon>Majidae</taxon>
        <taxon>Chionoecetes</taxon>
    </lineage>
</organism>
<dbReference type="GO" id="GO:0008270">
    <property type="term" value="F:zinc ion binding"/>
    <property type="evidence" value="ECO:0007669"/>
    <property type="project" value="UniProtKB-KW"/>
</dbReference>
<accession>A0A8J4XZA2</accession>
<dbReference type="InterPro" id="IPR036236">
    <property type="entry name" value="Znf_C2H2_sf"/>
</dbReference>
<dbReference type="Pfam" id="PF00096">
    <property type="entry name" value="zf-C2H2"/>
    <property type="match status" value="2"/>
</dbReference>
<evidence type="ECO:0000256" key="10">
    <source>
        <dbReference type="SAM" id="MobiDB-lite"/>
    </source>
</evidence>
<dbReference type="PROSITE" id="PS00028">
    <property type="entry name" value="ZINC_FINGER_C2H2_1"/>
    <property type="match status" value="2"/>
</dbReference>
<keyword evidence="8" id="KW-0539">Nucleus</keyword>
<evidence type="ECO:0000259" key="11">
    <source>
        <dbReference type="PROSITE" id="PS50157"/>
    </source>
</evidence>
<dbReference type="OrthoDB" id="6330646at2759"/>
<evidence type="ECO:0000256" key="8">
    <source>
        <dbReference type="ARBA" id="ARBA00023242"/>
    </source>
</evidence>
<dbReference type="PANTHER" id="PTHR14196:SF12">
    <property type="entry name" value="ZINC FINGER PROTEIN 208-LIKE"/>
    <property type="match status" value="1"/>
</dbReference>
<keyword evidence="5" id="KW-0862">Zinc</keyword>
<proteinExistence type="predicted"/>
<dbReference type="EMBL" id="JACEEZ010018151">
    <property type="protein sequence ID" value="KAG0717112.1"/>
    <property type="molecule type" value="Genomic_DNA"/>
</dbReference>
<gene>
    <name evidence="12" type="primary">ZNF737</name>
    <name evidence="12" type="ORF">GWK47_055102</name>
</gene>
<evidence type="ECO:0000256" key="4">
    <source>
        <dbReference type="ARBA" id="ARBA00022771"/>
    </source>
</evidence>
<comment type="subcellular location">
    <subcellularLocation>
        <location evidence="1">Nucleus</location>
    </subcellularLocation>
</comment>
<evidence type="ECO:0000256" key="1">
    <source>
        <dbReference type="ARBA" id="ARBA00004123"/>
    </source>
</evidence>
<evidence type="ECO:0000313" key="12">
    <source>
        <dbReference type="EMBL" id="KAG0717112.1"/>
    </source>
</evidence>
<dbReference type="SUPFAM" id="SSF57667">
    <property type="entry name" value="beta-beta-alpha zinc fingers"/>
    <property type="match status" value="1"/>
</dbReference>
<reference evidence="12" key="1">
    <citation type="submission" date="2020-07" db="EMBL/GenBank/DDBJ databases">
        <title>The High-quality genome of the commercially important snow crab, Chionoecetes opilio.</title>
        <authorList>
            <person name="Jeong J.-H."/>
            <person name="Ryu S."/>
        </authorList>
    </citation>
    <scope>NUCLEOTIDE SEQUENCE</scope>
    <source>
        <strain evidence="12">MADBK_172401_WGS</strain>
        <tissue evidence="12">Digestive gland</tissue>
    </source>
</reference>
<feature type="region of interest" description="Disordered" evidence="10">
    <location>
        <begin position="65"/>
        <end position="110"/>
    </location>
</feature>
<keyword evidence="7" id="KW-0804">Transcription</keyword>
<dbReference type="PROSITE" id="PS50157">
    <property type="entry name" value="ZINC_FINGER_C2H2_2"/>
    <property type="match status" value="2"/>
</dbReference>
<dbReference type="FunFam" id="3.30.160.60:FF:000060">
    <property type="entry name" value="zinc finger protein 436"/>
    <property type="match status" value="1"/>
</dbReference>
<evidence type="ECO:0000256" key="3">
    <source>
        <dbReference type="ARBA" id="ARBA00022737"/>
    </source>
</evidence>
<keyword evidence="13" id="KW-1185">Reference proteome</keyword>
<evidence type="ECO:0000256" key="9">
    <source>
        <dbReference type="PROSITE-ProRule" id="PRU00042"/>
    </source>
</evidence>
<feature type="domain" description="C2H2-type" evidence="11">
    <location>
        <begin position="49"/>
        <end position="72"/>
    </location>
</feature>
<dbReference type="SMART" id="SM00355">
    <property type="entry name" value="ZnF_C2H2"/>
    <property type="match status" value="2"/>
</dbReference>
<feature type="compositionally biased region" description="Pro residues" evidence="10">
    <location>
        <begin position="82"/>
        <end position="103"/>
    </location>
</feature>
<keyword evidence="2" id="KW-0479">Metal-binding</keyword>
<name>A0A8J4XZA2_CHIOP</name>
<dbReference type="InterPro" id="IPR013087">
    <property type="entry name" value="Znf_C2H2_type"/>
</dbReference>
<dbReference type="FunFam" id="3.30.160.60:FF:000478">
    <property type="entry name" value="Zinc finger protein 133"/>
    <property type="match status" value="1"/>
</dbReference>
<dbReference type="GO" id="GO:0000977">
    <property type="term" value="F:RNA polymerase II transcription regulatory region sequence-specific DNA binding"/>
    <property type="evidence" value="ECO:0007669"/>
    <property type="project" value="TreeGrafter"/>
</dbReference>
<evidence type="ECO:0000256" key="5">
    <source>
        <dbReference type="ARBA" id="ARBA00022833"/>
    </source>
</evidence>
<keyword evidence="6" id="KW-0805">Transcription regulation</keyword>
<sequence length="173" mass="19444">MGQDMLRAKRSSLCGESVTRFKCEECGKQLTQKSHLKSHKLIHSGEKTNECNECGEYFIRKADLKSHKITHTPHISPQTPQDQPPQPHPHPQPRTRPQLPQPQQPRGGSTRLALSRYQQGSFRGGSGHRSLLRYQRAMSTGDSKRKGGQALLRLNPPCHDGGRGVVRPWCDLV</sequence>
<keyword evidence="4 9" id="KW-0863">Zinc-finger</keyword>
<evidence type="ECO:0000256" key="6">
    <source>
        <dbReference type="ARBA" id="ARBA00023015"/>
    </source>
</evidence>
<protein>
    <submittedName>
        <fullName evidence="12">Zinc finger protein 737</fullName>
    </submittedName>
</protein>
<keyword evidence="3" id="KW-0677">Repeat</keyword>
<evidence type="ECO:0000256" key="7">
    <source>
        <dbReference type="ARBA" id="ARBA00023163"/>
    </source>
</evidence>
<evidence type="ECO:0000256" key="2">
    <source>
        <dbReference type="ARBA" id="ARBA00022723"/>
    </source>
</evidence>
<dbReference type="GO" id="GO:0005634">
    <property type="term" value="C:nucleus"/>
    <property type="evidence" value="ECO:0007669"/>
    <property type="project" value="UniProtKB-SubCell"/>
</dbReference>